<dbReference type="PANTHER" id="PTHR43245">
    <property type="entry name" value="BIFUNCTIONAL POLYMYXIN RESISTANCE PROTEIN ARNA"/>
    <property type="match status" value="1"/>
</dbReference>
<dbReference type="Pfam" id="PF01370">
    <property type="entry name" value="Epimerase"/>
    <property type="match status" value="1"/>
</dbReference>
<dbReference type="SUPFAM" id="SSF51735">
    <property type="entry name" value="NAD(P)-binding Rossmann-fold domains"/>
    <property type="match status" value="1"/>
</dbReference>
<dbReference type="InterPro" id="IPR050177">
    <property type="entry name" value="Lipid_A_modif_metabolic_enz"/>
</dbReference>
<gene>
    <name evidence="2" type="ORF">C5748_15765</name>
</gene>
<keyword evidence="3" id="KW-1185">Reference proteome</keyword>
<name>A0A2S9IPV6_9HYPH</name>
<proteinExistence type="predicted"/>
<dbReference type="InterPro" id="IPR036291">
    <property type="entry name" value="NAD(P)-bd_dom_sf"/>
</dbReference>
<dbReference type="CDD" id="cd08946">
    <property type="entry name" value="SDR_e"/>
    <property type="match status" value="1"/>
</dbReference>
<dbReference type="EMBL" id="PVBR01000011">
    <property type="protein sequence ID" value="PRD42557.1"/>
    <property type="molecule type" value="Genomic_DNA"/>
</dbReference>
<sequence>MNIMITGNMGYVGPALISHIRKTIPYSTIIGVDSGLFAHCITQKSLPEHEVDIQIFRDVRDLDSALFEGVDAVVHLAAVSNDPMGLRFGVVTEEINQKATIRVAKLAAGAGVRRFVFASSCSMYGYAEGGERSENDALNPLTAYARSKVGAEIGLREICAESDMTMTALRFATACGFSGRIRLDLVLNDFVASALATGRVSVLSDGTPWRPLIHVKDMARAIEWAISRPAMADDQFLAVNAGCEEWNYQVAELAEAVRAAIPGTEVDINRNALPDKRSYRVNFGLYRSLAPDHQPRIFLKEAIEDIRDGLTAMGFADPDYRASSFIRFNVLGAALEQGRLRPDLRWADLGTSRPVRMPVFDAAQAANAA</sequence>
<evidence type="ECO:0000313" key="2">
    <source>
        <dbReference type="EMBL" id="PRD42557.1"/>
    </source>
</evidence>
<dbReference type="RefSeq" id="WP_105742889.1">
    <property type="nucleotide sequence ID" value="NZ_PVBR01000011.1"/>
</dbReference>
<comment type="caution">
    <text evidence="2">The sequence shown here is derived from an EMBL/GenBank/DDBJ whole genome shotgun (WGS) entry which is preliminary data.</text>
</comment>
<evidence type="ECO:0000313" key="3">
    <source>
        <dbReference type="Proteomes" id="UP000239434"/>
    </source>
</evidence>
<dbReference type="InterPro" id="IPR001509">
    <property type="entry name" value="Epimerase_deHydtase"/>
</dbReference>
<evidence type="ECO:0000259" key="1">
    <source>
        <dbReference type="Pfam" id="PF01370"/>
    </source>
</evidence>
<protein>
    <submittedName>
        <fullName evidence="2">NAD-dependent epimerase</fullName>
    </submittedName>
</protein>
<organism evidence="2 3">
    <name type="scientific">Phyllobacterium phragmitis</name>
    <dbReference type="NCBI Taxonomy" id="2670329"/>
    <lineage>
        <taxon>Bacteria</taxon>
        <taxon>Pseudomonadati</taxon>
        <taxon>Pseudomonadota</taxon>
        <taxon>Alphaproteobacteria</taxon>
        <taxon>Hyphomicrobiales</taxon>
        <taxon>Phyllobacteriaceae</taxon>
        <taxon>Phyllobacterium</taxon>
    </lineage>
</organism>
<dbReference type="Proteomes" id="UP000239434">
    <property type="component" value="Unassembled WGS sequence"/>
</dbReference>
<dbReference type="Gene3D" id="3.40.50.720">
    <property type="entry name" value="NAD(P)-binding Rossmann-like Domain"/>
    <property type="match status" value="1"/>
</dbReference>
<feature type="domain" description="NAD-dependent epimerase/dehydratase" evidence="1">
    <location>
        <begin position="3"/>
        <end position="231"/>
    </location>
</feature>
<dbReference type="PANTHER" id="PTHR43245:SF23">
    <property type="entry name" value="NAD(P)-BINDING DOMAIN-CONTAINING PROTEIN"/>
    <property type="match status" value="1"/>
</dbReference>
<reference evidence="2 3" key="1">
    <citation type="submission" date="2018-02" db="EMBL/GenBank/DDBJ databases">
        <title>The draft genome of Phyllobacterium sp. 1N-3.</title>
        <authorList>
            <person name="Liu L."/>
            <person name="Li L."/>
            <person name="Zhang X."/>
            <person name="Wang T."/>
            <person name="Liang L."/>
        </authorList>
    </citation>
    <scope>NUCLEOTIDE SEQUENCE [LARGE SCALE GENOMIC DNA]</scope>
    <source>
        <strain evidence="2 3">1N-3</strain>
    </source>
</reference>
<accession>A0A2S9IPV6</accession>
<dbReference type="AlphaFoldDB" id="A0A2S9IPV6"/>